<dbReference type="Pfam" id="PF01546">
    <property type="entry name" value="Peptidase_M20"/>
    <property type="match status" value="1"/>
</dbReference>
<dbReference type="PANTHER" id="PTHR30575:SF0">
    <property type="entry name" value="XAA-ARG DIPEPTIDASE"/>
    <property type="match status" value="1"/>
</dbReference>
<keyword evidence="1" id="KW-0378">Hydrolase</keyword>
<dbReference type="EMBL" id="SLWX01000022">
    <property type="protein sequence ID" value="TCO71442.1"/>
    <property type="molecule type" value="Genomic_DNA"/>
</dbReference>
<dbReference type="InterPro" id="IPR036264">
    <property type="entry name" value="Bact_exopeptidase_dim_dom"/>
</dbReference>
<dbReference type="GO" id="GO:0071713">
    <property type="term" value="F:para-aminobenzoyl-glutamate hydrolase activity"/>
    <property type="evidence" value="ECO:0007669"/>
    <property type="project" value="TreeGrafter"/>
</dbReference>
<evidence type="ECO:0000259" key="3">
    <source>
        <dbReference type="Pfam" id="PF07687"/>
    </source>
</evidence>
<dbReference type="PIRSF" id="PIRSF037227">
    <property type="entry name" value="Aminobenzoyl-glu_utiliz_pB"/>
    <property type="match status" value="1"/>
</dbReference>
<dbReference type="OrthoDB" id="9781032at2"/>
<dbReference type="AlphaFoldDB" id="A0A4R2KGC1"/>
<dbReference type="Gene3D" id="3.40.630.10">
    <property type="entry name" value="Zn peptidases"/>
    <property type="match status" value="1"/>
</dbReference>
<keyword evidence="2" id="KW-0732">Signal</keyword>
<feature type="signal peptide" evidence="2">
    <location>
        <begin position="1"/>
        <end position="22"/>
    </location>
</feature>
<proteinExistence type="predicted"/>
<evidence type="ECO:0000256" key="2">
    <source>
        <dbReference type="SAM" id="SignalP"/>
    </source>
</evidence>
<dbReference type="NCBIfam" id="TIGR01891">
    <property type="entry name" value="amidohydrolases"/>
    <property type="match status" value="1"/>
</dbReference>
<organism evidence="4 5">
    <name type="scientific">Chromatocurvus halotolerans</name>
    <dbReference type="NCBI Taxonomy" id="1132028"/>
    <lineage>
        <taxon>Bacteria</taxon>
        <taxon>Pseudomonadati</taxon>
        <taxon>Pseudomonadota</taxon>
        <taxon>Gammaproteobacteria</taxon>
        <taxon>Cellvibrionales</taxon>
        <taxon>Halieaceae</taxon>
        <taxon>Chromatocurvus</taxon>
    </lineage>
</organism>
<dbReference type="GO" id="GO:0005737">
    <property type="term" value="C:cytoplasm"/>
    <property type="evidence" value="ECO:0007669"/>
    <property type="project" value="TreeGrafter"/>
</dbReference>
<evidence type="ECO:0000313" key="5">
    <source>
        <dbReference type="Proteomes" id="UP000294980"/>
    </source>
</evidence>
<evidence type="ECO:0000256" key="1">
    <source>
        <dbReference type="ARBA" id="ARBA00022801"/>
    </source>
</evidence>
<dbReference type="Gene3D" id="3.30.70.360">
    <property type="match status" value="1"/>
</dbReference>
<dbReference type="PANTHER" id="PTHR30575">
    <property type="entry name" value="PEPTIDASE M20"/>
    <property type="match status" value="1"/>
</dbReference>
<dbReference type="SUPFAM" id="SSF55031">
    <property type="entry name" value="Bacterial exopeptidase dimerisation domain"/>
    <property type="match status" value="1"/>
</dbReference>
<sequence>MQRPLIAFSLLFATLLAGSARGAEGDDAMLAYLDDAAGRYGSLARAIWEKAEVGYQEYDSSGLLQDALVESGFSVATGVADIPTAFIASYGEGGPVIALLAEFDALPGITQTDSPQREPRDDVNAGHACGHHLFGAGSVAAAVAIKQWLEKNSVPGTVRLYGTPAEEGGSGKVYMVRAGLFDDVDAVLSWHPSDRNAANPATSLANKSAKFRYRGISSHAAVAPERGRSSLDAVEAMNYMVNMMREHVPQETRIHYVITRGGSAPNVVPDDAEVFYYLRHPRRDVLEGLWDRVMDVAEAAALGTGTELEYEVIHGNFNKLPNETLSAIMHANLVRVGGVQYSEEEADFARRLRDSLEDAEALAGSESRVDPMQFEQGMGSTDVGDVSWMAPTTEMRAATWVPGTAPHSWQAIASGGTSIGTKGMLVAAKTLALTAAELYESPEALSAARNEFVDRRGEDFDYTPLLGDRDPPLDYRK</sequence>
<feature type="chain" id="PRO_5020571475" evidence="2">
    <location>
        <begin position="23"/>
        <end position="477"/>
    </location>
</feature>
<accession>A0A4R2KGC1</accession>
<dbReference type="InterPro" id="IPR017439">
    <property type="entry name" value="Amidohydrolase"/>
</dbReference>
<dbReference type="FunFam" id="3.30.70.360:FF:000004">
    <property type="entry name" value="Peptidase M20 domain-containing protein 2"/>
    <property type="match status" value="1"/>
</dbReference>
<reference evidence="4 5" key="1">
    <citation type="submission" date="2019-03" db="EMBL/GenBank/DDBJ databases">
        <title>Genomic Encyclopedia of Type Strains, Phase IV (KMG-IV): sequencing the most valuable type-strain genomes for metagenomic binning, comparative biology and taxonomic classification.</title>
        <authorList>
            <person name="Goeker M."/>
        </authorList>
    </citation>
    <scope>NUCLEOTIDE SEQUENCE [LARGE SCALE GENOMIC DNA]</scope>
    <source>
        <strain evidence="4 5">DSM 23344</strain>
    </source>
</reference>
<name>A0A4R2KGC1_9GAMM</name>
<comment type="caution">
    <text evidence="4">The sequence shown here is derived from an EMBL/GenBank/DDBJ whole genome shotgun (WGS) entry which is preliminary data.</text>
</comment>
<dbReference type="InterPro" id="IPR017145">
    <property type="entry name" value="Aminobenzoyl-glu_utiliz_pB"/>
</dbReference>
<dbReference type="SUPFAM" id="SSF53187">
    <property type="entry name" value="Zn-dependent exopeptidases"/>
    <property type="match status" value="1"/>
</dbReference>
<feature type="domain" description="Peptidase M20 dimerisation" evidence="3">
    <location>
        <begin position="208"/>
        <end position="301"/>
    </location>
</feature>
<dbReference type="InterPro" id="IPR052030">
    <property type="entry name" value="Peptidase_M20/M20A_hydrolases"/>
</dbReference>
<evidence type="ECO:0000313" key="4">
    <source>
        <dbReference type="EMBL" id="TCO71442.1"/>
    </source>
</evidence>
<keyword evidence="5" id="KW-1185">Reference proteome</keyword>
<dbReference type="Proteomes" id="UP000294980">
    <property type="component" value="Unassembled WGS sequence"/>
</dbReference>
<protein>
    <submittedName>
        <fullName evidence="4">Aminobenzoyl-glutamate utilization protein B</fullName>
    </submittedName>
</protein>
<dbReference type="GO" id="GO:0016805">
    <property type="term" value="F:dipeptidase activity"/>
    <property type="evidence" value="ECO:0007669"/>
    <property type="project" value="TreeGrafter"/>
</dbReference>
<dbReference type="Pfam" id="PF07687">
    <property type="entry name" value="M20_dimer"/>
    <property type="match status" value="1"/>
</dbReference>
<dbReference type="InterPro" id="IPR011650">
    <property type="entry name" value="Peptidase_M20_dimer"/>
</dbReference>
<gene>
    <name evidence="4" type="ORF">EV688_12252</name>
</gene>
<dbReference type="RefSeq" id="WP_117319559.1">
    <property type="nucleotide sequence ID" value="NZ_QQSW01000029.1"/>
</dbReference>
<dbReference type="GO" id="GO:0046657">
    <property type="term" value="P:folic acid catabolic process"/>
    <property type="evidence" value="ECO:0007669"/>
    <property type="project" value="TreeGrafter"/>
</dbReference>
<dbReference type="InterPro" id="IPR002933">
    <property type="entry name" value="Peptidase_M20"/>
</dbReference>